<feature type="disulfide bond" evidence="7">
    <location>
        <begin position="76"/>
        <end position="113"/>
    </location>
</feature>
<dbReference type="PRINTS" id="PR00549">
    <property type="entry name" value="HYPRGLYCEMC2"/>
</dbReference>
<comment type="caution">
    <text evidence="9">The sequence shown here is derived from an EMBL/GenBank/DDBJ whole genome shotgun (WGS) entry which is preliminary data.</text>
</comment>
<keyword evidence="10" id="KW-1185">Reference proteome</keyword>
<dbReference type="InterPro" id="IPR001262">
    <property type="entry name" value="Hyperglycemic2"/>
</dbReference>
<dbReference type="GO" id="GO:0005576">
    <property type="term" value="C:extracellular region"/>
    <property type="evidence" value="ECO:0007669"/>
    <property type="project" value="UniProtKB-SubCell"/>
</dbReference>
<proteinExistence type="inferred from homology"/>
<evidence type="ECO:0000256" key="5">
    <source>
        <dbReference type="ARBA" id="ARBA00023157"/>
    </source>
</evidence>
<reference evidence="9 10" key="1">
    <citation type="submission" date="2018-04" db="EMBL/GenBank/DDBJ databases">
        <authorList>
            <person name="Zhang X."/>
            <person name="Yuan J."/>
            <person name="Li F."/>
            <person name="Xiang J."/>
        </authorList>
    </citation>
    <scope>NUCLEOTIDE SEQUENCE [LARGE SCALE GENOMIC DNA]</scope>
    <source>
        <tissue evidence="9">Muscle</tissue>
    </source>
</reference>
<dbReference type="Pfam" id="PF01147">
    <property type="entry name" value="Crust_neurohorm"/>
    <property type="match status" value="1"/>
</dbReference>
<dbReference type="SUPFAM" id="SSF81778">
    <property type="entry name" value="Crustacean CHH/MIH/GIH neurohormone"/>
    <property type="match status" value="1"/>
</dbReference>
<dbReference type="PANTHER" id="PTHR35981">
    <property type="entry name" value="ION TRANSPORT PEPTIDE, ISOFORM C"/>
    <property type="match status" value="1"/>
</dbReference>
<dbReference type="GO" id="GO:0007218">
    <property type="term" value="P:neuropeptide signaling pathway"/>
    <property type="evidence" value="ECO:0007669"/>
    <property type="project" value="UniProtKB-KW"/>
</dbReference>
<dbReference type="GO" id="GO:0007623">
    <property type="term" value="P:circadian rhythm"/>
    <property type="evidence" value="ECO:0007669"/>
    <property type="project" value="TreeGrafter"/>
</dbReference>
<comment type="similarity">
    <text evidence="2">Belongs to the arthropod CHH/MIH/GIH/VIH hormone family.</text>
</comment>
<keyword evidence="3" id="KW-0964">Secreted</keyword>
<dbReference type="AlphaFoldDB" id="A0A423TX57"/>
<evidence type="ECO:0000313" key="10">
    <source>
        <dbReference type="Proteomes" id="UP000283509"/>
    </source>
</evidence>
<keyword evidence="8" id="KW-1133">Transmembrane helix</keyword>
<dbReference type="Proteomes" id="UP000283509">
    <property type="component" value="Unassembled WGS sequence"/>
</dbReference>
<feature type="transmembrane region" description="Helical" evidence="8">
    <location>
        <begin position="45"/>
        <end position="64"/>
    </location>
</feature>
<dbReference type="PRINTS" id="PR00550">
    <property type="entry name" value="HYPRGLYCEMIC"/>
</dbReference>
<dbReference type="PROSITE" id="PS01250">
    <property type="entry name" value="CHH_MIH_GIH"/>
    <property type="match status" value="1"/>
</dbReference>
<evidence type="ECO:0000313" key="9">
    <source>
        <dbReference type="EMBL" id="ROT81026.1"/>
    </source>
</evidence>
<feature type="disulfide bond" evidence="7">
    <location>
        <begin position="96"/>
        <end position="122"/>
    </location>
</feature>
<evidence type="ECO:0000256" key="6">
    <source>
        <dbReference type="ARBA" id="ARBA00023320"/>
    </source>
</evidence>
<evidence type="ECO:0000256" key="7">
    <source>
        <dbReference type="PIRSR" id="PIRSR631098-51"/>
    </source>
</evidence>
<dbReference type="STRING" id="6689.A0A423TX57"/>
<keyword evidence="5 7" id="KW-1015">Disulfide bond</keyword>
<organism evidence="9 10">
    <name type="scientific">Penaeus vannamei</name>
    <name type="common">Whiteleg shrimp</name>
    <name type="synonym">Litopenaeus vannamei</name>
    <dbReference type="NCBI Taxonomy" id="6689"/>
    <lineage>
        <taxon>Eukaryota</taxon>
        <taxon>Metazoa</taxon>
        <taxon>Ecdysozoa</taxon>
        <taxon>Arthropoda</taxon>
        <taxon>Crustacea</taxon>
        <taxon>Multicrustacea</taxon>
        <taxon>Malacostraca</taxon>
        <taxon>Eumalacostraca</taxon>
        <taxon>Eucarida</taxon>
        <taxon>Decapoda</taxon>
        <taxon>Dendrobranchiata</taxon>
        <taxon>Penaeoidea</taxon>
        <taxon>Penaeidae</taxon>
        <taxon>Penaeus</taxon>
    </lineage>
</organism>
<keyword evidence="8" id="KW-0472">Membrane</keyword>
<dbReference type="InterPro" id="IPR001166">
    <property type="entry name" value="Hyperglycemic"/>
</dbReference>
<dbReference type="InterPro" id="IPR031098">
    <property type="entry name" value="Crust_neurohorm"/>
</dbReference>
<dbReference type="PANTHER" id="PTHR35981:SF2">
    <property type="entry name" value="ION TRANSPORT PEPTIDE, ISOFORM C"/>
    <property type="match status" value="1"/>
</dbReference>
<feature type="disulfide bond" evidence="7">
    <location>
        <begin position="93"/>
        <end position="109"/>
    </location>
</feature>
<dbReference type="Gene3D" id="1.10.2010.10">
    <property type="entry name" value="Crustacean CHH/MIH/GIH neurohormone"/>
    <property type="match status" value="1"/>
</dbReference>
<evidence type="ECO:0000256" key="3">
    <source>
        <dbReference type="ARBA" id="ARBA00022525"/>
    </source>
</evidence>
<gene>
    <name evidence="9" type="ORF">C7M84_000231</name>
</gene>
<dbReference type="InterPro" id="IPR018251">
    <property type="entry name" value="Crust_neurhormone_CS"/>
</dbReference>
<evidence type="ECO:0000256" key="8">
    <source>
        <dbReference type="SAM" id="Phobius"/>
    </source>
</evidence>
<name>A0A423TX57_PENVA</name>
<evidence type="ECO:0000256" key="2">
    <source>
        <dbReference type="ARBA" id="ARBA00005447"/>
    </source>
</evidence>
<sequence length="146" mass="16751">MQRILYKGGSRPTTALHSRRLRTPLSAPSSSAFVHLYAYTLMYRLAMRTWLVVILVVVGTSLFFDTASASLIHGTCRGVMGNREIYEKVVRVCEDCTNIFRMPGLDGMCRDRCFYNEWFLLCLKAANREDEIENFRVWISILNAGQ</sequence>
<protein>
    <submittedName>
        <fullName evidence="9">Molt-inhibiting hormone 1</fullName>
    </submittedName>
</protein>
<dbReference type="EMBL" id="QCYY01001035">
    <property type="protein sequence ID" value="ROT81026.1"/>
    <property type="molecule type" value="Genomic_DNA"/>
</dbReference>
<keyword evidence="4" id="KW-0372">Hormone</keyword>
<dbReference type="GO" id="GO:0005184">
    <property type="term" value="F:neuropeptide hormone activity"/>
    <property type="evidence" value="ECO:0007669"/>
    <property type="project" value="InterPro"/>
</dbReference>
<evidence type="ECO:0000256" key="4">
    <source>
        <dbReference type="ARBA" id="ARBA00022702"/>
    </source>
</evidence>
<reference evidence="9 10" key="2">
    <citation type="submission" date="2019-01" db="EMBL/GenBank/DDBJ databases">
        <title>The decoding of complex shrimp genome reveals the adaptation for benthos swimmer, frequently molting mechanism and breeding impact on genome.</title>
        <authorList>
            <person name="Sun Y."/>
            <person name="Gao Y."/>
            <person name="Yu Y."/>
        </authorList>
    </citation>
    <scope>NUCLEOTIDE SEQUENCE [LARGE SCALE GENOMIC DNA]</scope>
    <source>
        <tissue evidence="9">Muscle</tissue>
    </source>
</reference>
<evidence type="ECO:0000256" key="1">
    <source>
        <dbReference type="ARBA" id="ARBA00004613"/>
    </source>
</evidence>
<dbReference type="InterPro" id="IPR035957">
    <property type="entry name" value="Crust_neurohorm_sf"/>
</dbReference>
<accession>A0A423TX57</accession>
<keyword evidence="8" id="KW-0812">Transmembrane</keyword>
<keyword evidence="6" id="KW-0527">Neuropeptide</keyword>
<dbReference type="OrthoDB" id="6331348at2759"/>
<dbReference type="SMR" id="A0A423TX57"/>
<comment type="subcellular location">
    <subcellularLocation>
        <location evidence="1">Secreted</location>
    </subcellularLocation>
</comment>